<feature type="compositionally biased region" description="Basic and acidic residues" evidence="1">
    <location>
        <begin position="58"/>
        <end position="69"/>
    </location>
</feature>
<accession>A0A834MDW8</accession>
<reference evidence="2" key="1">
    <citation type="submission" date="2020-08" db="EMBL/GenBank/DDBJ databases">
        <title>Genome sequencing and assembly of the red palm weevil Rhynchophorus ferrugineus.</title>
        <authorList>
            <person name="Dias G.B."/>
            <person name="Bergman C.M."/>
            <person name="Manee M."/>
        </authorList>
    </citation>
    <scope>NUCLEOTIDE SEQUENCE</scope>
    <source>
        <strain evidence="2">AA-2017</strain>
        <tissue evidence="2">Whole larva</tissue>
    </source>
</reference>
<comment type="caution">
    <text evidence="2">The sequence shown here is derived from an EMBL/GenBank/DDBJ whole genome shotgun (WGS) entry which is preliminary data.</text>
</comment>
<feature type="region of interest" description="Disordered" evidence="1">
    <location>
        <begin position="85"/>
        <end position="129"/>
    </location>
</feature>
<feature type="compositionally biased region" description="Basic and acidic residues" evidence="1">
    <location>
        <begin position="85"/>
        <end position="94"/>
    </location>
</feature>
<feature type="compositionally biased region" description="Basic and acidic residues" evidence="1">
    <location>
        <begin position="118"/>
        <end position="129"/>
    </location>
</feature>
<evidence type="ECO:0000313" key="3">
    <source>
        <dbReference type="Proteomes" id="UP000625711"/>
    </source>
</evidence>
<protein>
    <submittedName>
        <fullName evidence="2">Uncharacterized protein</fullName>
    </submittedName>
</protein>
<gene>
    <name evidence="2" type="ORF">GWI33_006288</name>
</gene>
<dbReference type="EMBL" id="JAACXV010000312">
    <property type="protein sequence ID" value="KAF7280213.1"/>
    <property type="molecule type" value="Genomic_DNA"/>
</dbReference>
<sequence length="160" mass="17251">MAGLKTYLHFRSNSSFSVAVSITGPSRAVSASTIGCLAGRGATTPNPPTWGHANKTSRHSDDPPHRRGEGVFLSDDADRIEWKIDTRKSPRTHTDSTLSRTKLRGGTVTFSPSRRGTGGREDGRNPPDRRVYVLRSPAAVLGRTPSPPIATLPSNQSLHL</sequence>
<evidence type="ECO:0000313" key="2">
    <source>
        <dbReference type="EMBL" id="KAF7280213.1"/>
    </source>
</evidence>
<feature type="region of interest" description="Disordered" evidence="1">
    <location>
        <begin position="39"/>
        <end position="73"/>
    </location>
</feature>
<evidence type="ECO:0000256" key="1">
    <source>
        <dbReference type="SAM" id="MobiDB-lite"/>
    </source>
</evidence>
<proteinExistence type="predicted"/>
<dbReference type="Proteomes" id="UP000625711">
    <property type="component" value="Unassembled WGS sequence"/>
</dbReference>
<name>A0A834MDW8_RHYFE</name>
<dbReference type="AlphaFoldDB" id="A0A834MDW8"/>
<keyword evidence="3" id="KW-1185">Reference proteome</keyword>
<organism evidence="2 3">
    <name type="scientific">Rhynchophorus ferrugineus</name>
    <name type="common">Red palm weevil</name>
    <name type="synonym">Curculio ferrugineus</name>
    <dbReference type="NCBI Taxonomy" id="354439"/>
    <lineage>
        <taxon>Eukaryota</taxon>
        <taxon>Metazoa</taxon>
        <taxon>Ecdysozoa</taxon>
        <taxon>Arthropoda</taxon>
        <taxon>Hexapoda</taxon>
        <taxon>Insecta</taxon>
        <taxon>Pterygota</taxon>
        <taxon>Neoptera</taxon>
        <taxon>Endopterygota</taxon>
        <taxon>Coleoptera</taxon>
        <taxon>Polyphaga</taxon>
        <taxon>Cucujiformia</taxon>
        <taxon>Curculionidae</taxon>
        <taxon>Dryophthorinae</taxon>
        <taxon>Rhynchophorus</taxon>
    </lineage>
</organism>